<evidence type="ECO:0000256" key="1">
    <source>
        <dbReference type="SAM" id="Phobius"/>
    </source>
</evidence>
<keyword evidence="1" id="KW-0472">Membrane</keyword>
<accession>A0A9X1SDC2</accession>
<proteinExistence type="predicted"/>
<dbReference type="RefSeq" id="WP_227897471.1">
    <property type="nucleotide sequence ID" value="NZ_CP099467.1"/>
</dbReference>
<dbReference type="Proteomes" id="UP001139158">
    <property type="component" value="Unassembled WGS sequence"/>
</dbReference>
<name>A0A9X1SDC2_9MICC</name>
<dbReference type="AlphaFoldDB" id="A0A9X1SDC2"/>
<keyword evidence="1" id="KW-1133">Transmembrane helix</keyword>
<dbReference type="EMBL" id="JAJFZV010000018">
    <property type="protein sequence ID" value="MCC3299485.1"/>
    <property type="molecule type" value="Genomic_DNA"/>
</dbReference>
<keyword evidence="3" id="KW-1185">Reference proteome</keyword>
<evidence type="ECO:0000313" key="2">
    <source>
        <dbReference type="EMBL" id="MCC3299485.1"/>
    </source>
</evidence>
<protein>
    <submittedName>
        <fullName evidence="2">Uncharacterized protein</fullName>
    </submittedName>
</protein>
<evidence type="ECO:0000313" key="3">
    <source>
        <dbReference type="Proteomes" id="UP001139158"/>
    </source>
</evidence>
<sequence>MTGPSPSYIPFDARLNVDGTVNIFADGNPLPGGQGLSTEAVLRVLSRYARENGTVLMTTVQLNGRITRDLIDGSGSAVPYYVPAEKAIVEDLVEPAAPEDEELLLASLKTRGAGAEPAPEYVPQRLQARRVRPLEAVEEIPDFDVEGDIRKAMASQKTPANMRVIVLVIIGVVVAAAAAAVFYAVSGSLLSVGLPLSEGLPSGVPV</sequence>
<comment type="caution">
    <text evidence="2">The sequence shown here is derived from an EMBL/GenBank/DDBJ whole genome shotgun (WGS) entry which is preliminary data.</text>
</comment>
<reference evidence="2" key="1">
    <citation type="submission" date="2021-10" db="EMBL/GenBank/DDBJ databases">
        <title>Novel species in genus Arthrobacter.</title>
        <authorList>
            <person name="Liu Y."/>
        </authorList>
    </citation>
    <scope>NUCLEOTIDE SEQUENCE</scope>
    <source>
        <strain evidence="2">Zg-Y453</strain>
    </source>
</reference>
<gene>
    <name evidence="2" type="ORF">LJ757_16955</name>
</gene>
<feature type="transmembrane region" description="Helical" evidence="1">
    <location>
        <begin position="164"/>
        <end position="185"/>
    </location>
</feature>
<keyword evidence="1" id="KW-0812">Transmembrane</keyword>
<organism evidence="2 3">
    <name type="scientific">Arthrobacter caoxuetaonis</name>
    <dbReference type="NCBI Taxonomy" id="2886935"/>
    <lineage>
        <taxon>Bacteria</taxon>
        <taxon>Bacillati</taxon>
        <taxon>Actinomycetota</taxon>
        <taxon>Actinomycetes</taxon>
        <taxon>Micrococcales</taxon>
        <taxon>Micrococcaceae</taxon>
        <taxon>Arthrobacter</taxon>
    </lineage>
</organism>